<dbReference type="Proteomes" id="UP000288859">
    <property type="component" value="Unassembled WGS sequence"/>
</dbReference>
<dbReference type="AlphaFoldDB" id="A0A438N0E3"/>
<accession>A0A438N0E3</accession>
<dbReference type="EMBL" id="NAJM01000031">
    <property type="protein sequence ID" value="RVX69166.1"/>
    <property type="molecule type" value="Genomic_DNA"/>
</dbReference>
<feature type="compositionally biased region" description="Low complexity" evidence="1">
    <location>
        <begin position="32"/>
        <end position="49"/>
    </location>
</feature>
<proteinExistence type="predicted"/>
<organism evidence="2 3">
    <name type="scientific">Exophiala mesophila</name>
    <name type="common">Black yeast-like fungus</name>
    <dbReference type="NCBI Taxonomy" id="212818"/>
    <lineage>
        <taxon>Eukaryota</taxon>
        <taxon>Fungi</taxon>
        <taxon>Dikarya</taxon>
        <taxon>Ascomycota</taxon>
        <taxon>Pezizomycotina</taxon>
        <taxon>Eurotiomycetes</taxon>
        <taxon>Chaetothyriomycetidae</taxon>
        <taxon>Chaetothyriales</taxon>
        <taxon>Herpotrichiellaceae</taxon>
        <taxon>Exophiala</taxon>
    </lineage>
</organism>
<evidence type="ECO:0000256" key="1">
    <source>
        <dbReference type="SAM" id="MobiDB-lite"/>
    </source>
</evidence>
<reference evidence="2 3" key="1">
    <citation type="submission" date="2017-03" db="EMBL/GenBank/DDBJ databases">
        <title>Genomes of endolithic fungi from Antarctica.</title>
        <authorList>
            <person name="Coleine C."/>
            <person name="Masonjones S."/>
            <person name="Stajich J.E."/>
        </authorList>
    </citation>
    <scope>NUCLEOTIDE SEQUENCE [LARGE SCALE GENOMIC DNA]</scope>
    <source>
        <strain evidence="2 3">CCFEE 6314</strain>
    </source>
</reference>
<protein>
    <submittedName>
        <fullName evidence="2">Uncharacterized protein</fullName>
    </submittedName>
</protein>
<sequence>MLLMAATTATALPKPDEQPTQFARRHEEDNNKNNNTITSSPTTTDSSSTVHDPVQQLIAIAPKSANCNGATFAAECAASSPEVAAAMIESFAKYGVDTAAEQAALISWMVYESGEFKYNRNHFPEPGRPGQGTRAMLMPNFVGEYAKSIPEIKDQVAAAGTDLDKILATVQSDKYSFGSAAWYYGTKCTTEQKQQVINGGQKGWEEAFITGCVETTVDDSRVAYWKAAREQLGVAV</sequence>
<gene>
    <name evidence="2" type="ORF">B0A52_07142</name>
</gene>
<name>A0A438N0E3_EXOME</name>
<evidence type="ECO:0000313" key="2">
    <source>
        <dbReference type="EMBL" id="RVX69166.1"/>
    </source>
</evidence>
<feature type="region of interest" description="Disordered" evidence="1">
    <location>
        <begin position="1"/>
        <end position="50"/>
    </location>
</feature>
<dbReference type="OrthoDB" id="2349272at2759"/>
<evidence type="ECO:0000313" key="3">
    <source>
        <dbReference type="Proteomes" id="UP000288859"/>
    </source>
</evidence>
<comment type="caution">
    <text evidence="2">The sequence shown here is derived from an EMBL/GenBank/DDBJ whole genome shotgun (WGS) entry which is preliminary data.</text>
</comment>
<feature type="compositionally biased region" description="Low complexity" evidence="1">
    <location>
        <begin position="1"/>
        <end position="12"/>
    </location>
</feature>